<keyword evidence="1" id="KW-1133">Transmembrane helix</keyword>
<dbReference type="EMBL" id="JACHIH010000018">
    <property type="protein sequence ID" value="MBB5048159.1"/>
    <property type="molecule type" value="Genomic_DNA"/>
</dbReference>
<sequence>MLSKKLDDFFLAHPVETIAAAIGIFIIAIGVLLGSQTGWVWFSGQILAIAGAALAAIAIAWTFGHDASETRVSGHLGVLARQLELSTKQIRNSVKLGLADSQHPAVYFGQIEQSIANVSGVIQELGKLTGAVPLQSCESARVRGLLKDFGKLLEAQPVSEMAQYQPLVSSMKDNVQELLAWLDGGAVAAQVLAAEPGAVQAAAGATPAAAPTALPASVTENCPNCKKPVTFQIGVHPGDSATPTCESCKQRFHAHRATNGAVFVRARGASHATVAVTVACPVCASRIPANIDEGQTESEVRFCFSCGAKVGIDPVSHECTLIAKTDKLRGRFDDAGIFVCEHCGEPTMLLTANNQGTFGICRKDDALVVLPASQDARGPGRSAA</sequence>
<organism evidence="2 3">
    <name type="scientific">Rhodopseudomonas rhenobacensis</name>
    <dbReference type="NCBI Taxonomy" id="87461"/>
    <lineage>
        <taxon>Bacteria</taxon>
        <taxon>Pseudomonadati</taxon>
        <taxon>Pseudomonadota</taxon>
        <taxon>Alphaproteobacteria</taxon>
        <taxon>Hyphomicrobiales</taxon>
        <taxon>Nitrobacteraceae</taxon>
        <taxon>Rhodopseudomonas</taxon>
    </lineage>
</organism>
<feature type="transmembrane region" description="Helical" evidence="1">
    <location>
        <begin position="9"/>
        <end position="33"/>
    </location>
</feature>
<dbReference type="RefSeq" id="WP_347339346.1">
    <property type="nucleotide sequence ID" value="NZ_JACHIH010000018.1"/>
</dbReference>
<protein>
    <submittedName>
        <fullName evidence="2">Uncharacterized protein (DUF983 family)</fullName>
    </submittedName>
</protein>
<keyword evidence="1" id="KW-0812">Transmembrane</keyword>
<name>A0A7W7Z543_9BRAD</name>
<keyword evidence="3" id="KW-1185">Reference proteome</keyword>
<proteinExistence type="predicted"/>
<gene>
    <name evidence="2" type="ORF">HNR60_002921</name>
</gene>
<evidence type="ECO:0000313" key="3">
    <source>
        <dbReference type="Proteomes" id="UP000542353"/>
    </source>
</evidence>
<accession>A0A7W7Z543</accession>
<dbReference type="AlphaFoldDB" id="A0A7W7Z543"/>
<evidence type="ECO:0000256" key="1">
    <source>
        <dbReference type="SAM" id="Phobius"/>
    </source>
</evidence>
<comment type="caution">
    <text evidence="2">The sequence shown here is derived from an EMBL/GenBank/DDBJ whole genome shotgun (WGS) entry which is preliminary data.</text>
</comment>
<feature type="transmembrane region" description="Helical" evidence="1">
    <location>
        <begin position="39"/>
        <end position="63"/>
    </location>
</feature>
<evidence type="ECO:0000313" key="2">
    <source>
        <dbReference type="EMBL" id="MBB5048159.1"/>
    </source>
</evidence>
<keyword evidence="1" id="KW-0472">Membrane</keyword>
<reference evidence="2 3" key="1">
    <citation type="submission" date="2020-08" db="EMBL/GenBank/DDBJ databases">
        <title>Genomic Encyclopedia of Type Strains, Phase IV (KMG-IV): sequencing the most valuable type-strain genomes for metagenomic binning, comparative biology and taxonomic classification.</title>
        <authorList>
            <person name="Goeker M."/>
        </authorList>
    </citation>
    <scope>NUCLEOTIDE SEQUENCE [LARGE SCALE GENOMIC DNA]</scope>
    <source>
        <strain evidence="2 3">DSM 12706</strain>
    </source>
</reference>
<dbReference type="Proteomes" id="UP000542353">
    <property type="component" value="Unassembled WGS sequence"/>
</dbReference>